<feature type="binding site" evidence="7">
    <location>
        <position position="354"/>
    </location>
    <ligand>
        <name>ATP</name>
        <dbReference type="ChEBI" id="CHEBI:30616"/>
    </ligand>
</feature>
<dbReference type="Pfam" id="PF00069">
    <property type="entry name" value="Pkinase"/>
    <property type="match status" value="1"/>
</dbReference>
<reference evidence="12" key="1">
    <citation type="journal article" date="2019" name="Int. J. Syst. Evol. Microbiol.">
        <title>The Global Catalogue of Microorganisms (GCM) 10K type strain sequencing project: providing services to taxonomists for standard genome sequencing and annotation.</title>
        <authorList>
            <consortium name="The Broad Institute Genomics Platform"/>
            <consortium name="The Broad Institute Genome Sequencing Center for Infectious Disease"/>
            <person name="Wu L."/>
            <person name="Ma J."/>
        </authorList>
    </citation>
    <scope>NUCLEOTIDE SEQUENCE [LARGE SCALE GENOMIC DNA]</scope>
    <source>
        <strain evidence="12">JCM 13249</strain>
    </source>
</reference>
<keyword evidence="12" id="KW-1185">Reference proteome</keyword>
<dbReference type="Gene3D" id="1.10.510.10">
    <property type="entry name" value="Transferase(Phosphotransferase) domain 1"/>
    <property type="match status" value="1"/>
</dbReference>
<dbReference type="SMART" id="SM00220">
    <property type="entry name" value="S_TKc"/>
    <property type="match status" value="1"/>
</dbReference>
<evidence type="ECO:0000256" key="5">
    <source>
        <dbReference type="ARBA" id="ARBA00022777"/>
    </source>
</evidence>
<keyword evidence="9" id="KW-1133">Transmembrane helix</keyword>
<keyword evidence="9" id="KW-0812">Transmembrane</keyword>
<dbReference type="PROSITE" id="PS50011">
    <property type="entry name" value="PROTEIN_KINASE_DOM"/>
    <property type="match status" value="1"/>
</dbReference>
<protein>
    <recommendedName>
        <fullName evidence="1">non-specific serine/threonine protein kinase</fullName>
        <ecNumber evidence="1">2.7.11.1</ecNumber>
    </recommendedName>
</protein>
<gene>
    <name evidence="11" type="ORF">GCM10009681_27710</name>
</gene>
<feature type="domain" description="Protein kinase" evidence="10">
    <location>
        <begin position="325"/>
        <end position="584"/>
    </location>
</feature>
<feature type="region of interest" description="Disordered" evidence="8">
    <location>
        <begin position="583"/>
        <end position="623"/>
    </location>
</feature>
<dbReference type="PROSITE" id="PS00108">
    <property type="entry name" value="PROTEIN_KINASE_ST"/>
    <property type="match status" value="1"/>
</dbReference>
<comment type="caution">
    <text evidence="11">The sequence shown here is derived from an EMBL/GenBank/DDBJ whole genome shotgun (WGS) entry which is preliminary data.</text>
</comment>
<dbReference type="EC" id="2.7.11.1" evidence="1"/>
<evidence type="ECO:0000256" key="4">
    <source>
        <dbReference type="ARBA" id="ARBA00022741"/>
    </source>
</evidence>
<feature type="region of interest" description="Disordered" evidence="8">
    <location>
        <begin position="285"/>
        <end position="319"/>
    </location>
</feature>
<keyword evidence="3" id="KW-0808">Transferase</keyword>
<dbReference type="Gene3D" id="3.30.200.20">
    <property type="entry name" value="Phosphorylase Kinase, domain 1"/>
    <property type="match status" value="1"/>
</dbReference>
<evidence type="ECO:0000256" key="1">
    <source>
        <dbReference type="ARBA" id="ARBA00012513"/>
    </source>
</evidence>
<keyword evidence="6 7" id="KW-0067">ATP-binding</keyword>
<keyword evidence="5" id="KW-0418">Kinase</keyword>
<feature type="transmembrane region" description="Helical" evidence="9">
    <location>
        <begin position="633"/>
        <end position="651"/>
    </location>
</feature>
<evidence type="ECO:0000313" key="12">
    <source>
        <dbReference type="Proteomes" id="UP001500655"/>
    </source>
</evidence>
<evidence type="ECO:0000256" key="9">
    <source>
        <dbReference type="SAM" id="Phobius"/>
    </source>
</evidence>
<evidence type="ECO:0000256" key="3">
    <source>
        <dbReference type="ARBA" id="ARBA00022679"/>
    </source>
</evidence>
<evidence type="ECO:0000256" key="6">
    <source>
        <dbReference type="ARBA" id="ARBA00022840"/>
    </source>
</evidence>
<dbReference type="InterPro" id="IPR017441">
    <property type="entry name" value="Protein_kinase_ATP_BS"/>
</dbReference>
<keyword evidence="9" id="KW-0472">Membrane</keyword>
<evidence type="ECO:0000256" key="8">
    <source>
        <dbReference type="SAM" id="MobiDB-lite"/>
    </source>
</evidence>
<dbReference type="InterPro" id="IPR011009">
    <property type="entry name" value="Kinase-like_dom_sf"/>
</dbReference>
<dbReference type="RefSeq" id="WP_344081234.1">
    <property type="nucleotide sequence ID" value="NZ_BAAALS010000012.1"/>
</dbReference>
<name>A0ABP4WLR3_9ACTN</name>
<evidence type="ECO:0000313" key="11">
    <source>
        <dbReference type="EMBL" id="GAA1755034.1"/>
    </source>
</evidence>
<dbReference type="SUPFAM" id="SSF56112">
    <property type="entry name" value="Protein kinase-like (PK-like)"/>
    <property type="match status" value="1"/>
</dbReference>
<proteinExistence type="predicted"/>
<dbReference type="InterPro" id="IPR000719">
    <property type="entry name" value="Prot_kinase_dom"/>
</dbReference>
<keyword evidence="4 7" id="KW-0547">Nucleotide-binding</keyword>
<dbReference type="PANTHER" id="PTHR43289:SF6">
    <property type="entry name" value="SERINE_THREONINE-PROTEIN KINASE NEKL-3"/>
    <property type="match status" value="1"/>
</dbReference>
<organism evidence="11 12">
    <name type="scientific">Luedemannella helvata</name>
    <dbReference type="NCBI Taxonomy" id="349315"/>
    <lineage>
        <taxon>Bacteria</taxon>
        <taxon>Bacillati</taxon>
        <taxon>Actinomycetota</taxon>
        <taxon>Actinomycetes</taxon>
        <taxon>Micromonosporales</taxon>
        <taxon>Micromonosporaceae</taxon>
        <taxon>Luedemannella</taxon>
    </lineage>
</organism>
<dbReference type="EMBL" id="BAAALS010000012">
    <property type="protein sequence ID" value="GAA1755034.1"/>
    <property type="molecule type" value="Genomic_DNA"/>
</dbReference>
<evidence type="ECO:0000256" key="2">
    <source>
        <dbReference type="ARBA" id="ARBA00022527"/>
    </source>
</evidence>
<feature type="compositionally biased region" description="Basic and acidic residues" evidence="8">
    <location>
        <begin position="285"/>
        <end position="304"/>
    </location>
</feature>
<dbReference type="PROSITE" id="PS00107">
    <property type="entry name" value="PROTEIN_KINASE_ATP"/>
    <property type="match status" value="1"/>
</dbReference>
<evidence type="ECO:0000259" key="10">
    <source>
        <dbReference type="PROSITE" id="PS50011"/>
    </source>
</evidence>
<sequence length="769" mass="78665">MINTVPPPGYGTVVRELLPAPFAETDAGEVTTPMVPLPGAALPGVRLLGDVPGGGPIVAVPGVRDGDSVPVRVLLVTAPLDAATRRRIRVECAELEAILTGVPDDLVSGLLDHGVTDDGRPYLLVPDPGPDLAADPPAGVGLILAAARAAADGLAALAARGFVERPPALRRAGEGGVMLATPLPPALAELADDGIDTPPEVRAGGNWSPAGQVYTVAAALLAVLGGGTGAVGRTLRAAHGDDPAARPADPGALADQLANAAERAAEEAAARAAVEEAAARAAAEEAAARADAEAGGGRRVDETMPPRSAPAYPPVAQPRPLGSRYLLDAQIGRGASGHVWAGRRREDDSPIAVKLLRAELTEDPEAVNRFLRERTVLTRLRHPNLVRVHDLVAEGDVLAIVMDLVPGEDLRRLALRRRLSVAQAAGLLAQVADALAAVHAAGVVHRDVKPANVLVTGQGETLTALLSDFGIARAIEGATSTQLIGTAAYLAPEIVLGSPPSPAADVYGLGAMAYELLTGERLFTGPTSEAVLRQQVDKVPQRPAGLDDAVWDLLAACLDKQPERRPAAAEVADAWSRLGGTPRLAGMAVAPPARPRTEPDDGGPGTVRKARPVPVRPKEEQPRRRWWRRPAPLLAMVVALGLVAGSAFAVLTSGGSGRGTALDLTASPAASGSVGQPGFVTVPATVTASGSAATVRWSAAAGELPGFSFFLVVNADGAPVSDQLAADITSFTVPLSRVKETCFLVLAVGAADPSPAAPPPPPACLPTPR</sequence>
<evidence type="ECO:0000256" key="7">
    <source>
        <dbReference type="PROSITE-ProRule" id="PRU10141"/>
    </source>
</evidence>
<dbReference type="Proteomes" id="UP001500655">
    <property type="component" value="Unassembled WGS sequence"/>
</dbReference>
<feature type="compositionally biased region" description="Pro residues" evidence="8">
    <location>
        <begin position="307"/>
        <end position="317"/>
    </location>
</feature>
<accession>A0ABP4WLR3</accession>
<dbReference type="InterPro" id="IPR008271">
    <property type="entry name" value="Ser/Thr_kinase_AS"/>
</dbReference>
<dbReference type="CDD" id="cd14014">
    <property type="entry name" value="STKc_PknB_like"/>
    <property type="match status" value="1"/>
</dbReference>
<keyword evidence="2" id="KW-0723">Serine/threonine-protein kinase</keyword>
<dbReference type="PANTHER" id="PTHR43289">
    <property type="entry name" value="MITOGEN-ACTIVATED PROTEIN KINASE KINASE KINASE 20-RELATED"/>
    <property type="match status" value="1"/>
</dbReference>